<dbReference type="RefSeq" id="WP_317973229.1">
    <property type="nucleotide sequence ID" value="NZ_BTFW01000001.1"/>
</dbReference>
<organism evidence="3 4">
    <name type="scientific">Novosphingobium pituita</name>
    <dbReference type="NCBI Taxonomy" id="3056842"/>
    <lineage>
        <taxon>Bacteria</taxon>
        <taxon>Pseudomonadati</taxon>
        <taxon>Pseudomonadota</taxon>
        <taxon>Alphaproteobacteria</taxon>
        <taxon>Sphingomonadales</taxon>
        <taxon>Sphingomonadaceae</taxon>
        <taxon>Novosphingobium</taxon>
    </lineage>
</organism>
<comment type="caution">
    <text evidence="3">The sequence shown here is derived from an EMBL/GenBank/DDBJ whole genome shotgun (WGS) entry which is preliminary data.</text>
</comment>
<comment type="similarity">
    <text evidence="1">Belongs to the HupG/HyaE family.</text>
</comment>
<dbReference type="Pfam" id="PF07449">
    <property type="entry name" value="HyaE"/>
    <property type="match status" value="1"/>
</dbReference>
<protein>
    <recommendedName>
        <fullName evidence="5">Hydrogenase-1 operon protein HyaE</fullName>
    </recommendedName>
</protein>
<sequence length="167" mass="17888">MIPNAPVPSPVPTDVAPASTAPDRTAHSPLLASLIARHGYALVDAETLDAVAGVHPLSMVLLAGDWWRLAESDDLAVIVPELDKALDGQVAVLVATREAERALQRRFRFTSFPALVFLREGAYLGAMEGVRDWADYLVELPEILSREPEAPPPFRMPAGCATPAGEA</sequence>
<evidence type="ECO:0000256" key="2">
    <source>
        <dbReference type="SAM" id="MobiDB-lite"/>
    </source>
</evidence>
<keyword evidence="4" id="KW-1185">Reference proteome</keyword>
<dbReference type="EMBL" id="BTFW01000001">
    <property type="protein sequence ID" value="GMM59371.1"/>
    <property type="molecule type" value="Genomic_DNA"/>
</dbReference>
<name>A0ABQ6P3K5_9SPHN</name>
<feature type="compositionally biased region" description="Pro residues" evidence="2">
    <location>
        <begin position="1"/>
        <end position="11"/>
    </location>
</feature>
<evidence type="ECO:0008006" key="5">
    <source>
        <dbReference type="Google" id="ProtNLM"/>
    </source>
</evidence>
<evidence type="ECO:0000313" key="4">
    <source>
        <dbReference type="Proteomes" id="UP001187221"/>
    </source>
</evidence>
<dbReference type="Gene3D" id="3.40.30.10">
    <property type="entry name" value="Glutaredoxin"/>
    <property type="match status" value="1"/>
</dbReference>
<dbReference type="Proteomes" id="UP001187221">
    <property type="component" value="Unassembled WGS sequence"/>
</dbReference>
<dbReference type="InterPro" id="IPR010893">
    <property type="entry name" value="NiFe-hyd_mat_HyaE"/>
</dbReference>
<proteinExistence type="inferred from homology"/>
<feature type="region of interest" description="Disordered" evidence="2">
    <location>
        <begin position="1"/>
        <end position="23"/>
    </location>
</feature>
<dbReference type="InterPro" id="IPR036249">
    <property type="entry name" value="Thioredoxin-like_sf"/>
</dbReference>
<gene>
    <name evidence="3" type="ORF">NUTIK01_01480</name>
</gene>
<dbReference type="SUPFAM" id="SSF52833">
    <property type="entry name" value="Thioredoxin-like"/>
    <property type="match status" value="1"/>
</dbReference>
<accession>A0ABQ6P3K5</accession>
<evidence type="ECO:0000313" key="3">
    <source>
        <dbReference type="EMBL" id="GMM59371.1"/>
    </source>
</evidence>
<evidence type="ECO:0000256" key="1">
    <source>
        <dbReference type="ARBA" id="ARBA00009004"/>
    </source>
</evidence>
<reference evidence="3 4" key="1">
    <citation type="submission" date="2023-06" db="EMBL/GenBank/DDBJ databases">
        <title>Draft genome sequence of Novosphingobium sp. strain IK01.</title>
        <authorList>
            <person name="Hatamoto M."/>
            <person name="Ikarashi T."/>
            <person name="Yamaguchi T."/>
        </authorList>
    </citation>
    <scope>NUCLEOTIDE SEQUENCE [LARGE SCALE GENOMIC DNA]</scope>
    <source>
        <strain evidence="3 4">IK01</strain>
    </source>
</reference>